<dbReference type="SUPFAM" id="SSF46626">
    <property type="entry name" value="Cytochrome c"/>
    <property type="match status" value="1"/>
</dbReference>
<dbReference type="EMBL" id="BNCH01000002">
    <property type="protein sequence ID" value="GHE93823.1"/>
    <property type="molecule type" value="Genomic_DNA"/>
</dbReference>
<keyword evidence="2 4" id="KW-0479">Metal-binding</keyword>
<comment type="caution">
    <text evidence="7">The sequence shown here is derived from an EMBL/GenBank/DDBJ whole genome shotgun (WGS) entry which is preliminary data.</text>
</comment>
<keyword evidence="5" id="KW-0732">Signal</keyword>
<evidence type="ECO:0000256" key="2">
    <source>
        <dbReference type="ARBA" id="ARBA00022723"/>
    </source>
</evidence>
<accession>A0ABQ3IT27</accession>
<gene>
    <name evidence="7" type="ORF">GCM10016455_12520</name>
</gene>
<name>A0ABQ3IT27_9RHOB</name>
<evidence type="ECO:0000256" key="4">
    <source>
        <dbReference type="PROSITE-ProRule" id="PRU00433"/>
    </source>
</evidence>
<feature type="chain" id="PRO_5045356925" description="Cytochrome c domain-containing protein" evidence="5">
    <location>
        <begin position="29"/>
        <end position="145"/>
    </location>
</feature>
<feature type="signal peptide" evidence="5">
    <location>
        <begin position="1"/>
        <end position="28"/>
    </location>
</feature>
<reference evidence="8" key="1">
    <citation type="journal article" date="2019" name="Int. J. Syst. Evol. Microbiol.">
        <title>The Global Catalogue of Microorganisms (GCM) 10K type strain sequencing project: providing services to taxonomists for standard genome sequencing and annotation.</title>
        <authorList>
            <consortium name="The Broad Institute Genomics Platform"/>
            <consortium name="The Broad Institute Genome Sequencing Center for Infectious Disease"/>
            <person name="Wu L."/>
            <person name="Ma J."/>
        </authorList>
    </citation>
    <scope>NUCLEOTIDE SEQUENCE [LARGE SCALE GENOMIC DNA]</scope>
    <source>
        <strain evidence="8">KCTC 42443</strain>
    </source>
</reference>
<evidence type="ECO:0000256" key="1">
    <source>
        <dbReference type="ARBA" id="ARBA00022617"/>
    </source>
</evidence>
<evidence type="ECO:0000313" key="7">
    <source>
        <dbReference type="EMBL" id="GHE93823.1"/>
    </source>
</evidence>
<sequence>MFEKKCFKTPFRMLAFVSGLLATSSVSAALAEETAIGLKEYTNSCMVCHGEDGTGNGAMAETLTVKPADLTVIAKNNDGVFPLLEVFQIVDGRTQVRGHGTDAMPIWGSRYSEDIGDTYGPYGAEQVIRARLLELVFYIQSIQMM</sequence>
<feature type="domain" description="Cytochrome c" evidence="6">
    <location>
        <begin position="32"/>
        <end position="127"/>
    </location>
</feature>
<dbReference type="PROSITE" id="PS51007">
    <property type="entry name" value="CYTC"/>
    <property type="match status" value="1"/>
</dbReference>
<proteinExistence type="predicted"/>
<dbReference type="InterPro" id="IPR009056">
    <property type="entry name" value="Cyt_c-like_dom"/>
</dbReference>
<evidence type="ECO:0000256" key="3">
    <source>
        <dbReference type="ARBA" id="ARBA00023004"/>
    </source>
</evidence>
<dbReference type="Proteomes" id="UP000609802">
    <property type="component" value="Unassembled WGS sequence"/>
</dbReference>
<evidence type="ECO:0000256" key="5">
    <source>
        <dbReference type="SAM" id="SignalP"/>
    </source>
</evidence>
<keyword evidence="8" id="KW-1185">Reference proteome</keyword>
<dbReference type="RefSeq" id="WP_229836563.1">
    <property type="nucleotide sequence ID" value="NZ_BNCH01000002.1"/>
</dbReference>
<evidence type="ECO:0000313" key="8">
    <source>
        <dbReference type="Proteomes" id="UP000609802"/>
    </source>
</evidence>
<evidence type="ECO:0000259" key="6">
    <source>
        <dbReference type="PROSITE" id="PS51007"/>
    </source>
</evidence>
<dbReference type="InterPro" id="IPR036909">
    <property type="entry name" value="Cyt_c-like_dom_sf"/>
</dbReference>
<keyword evidence="1 4" id="KW-0349">Heme</keyword>
<keyword evidence="3 4" id="KW-0408">Iron</keyword>
<dbReference type="Gene3D" id="1.10.760.10">
    <property type="entry name" value="Cytochrome c-like domain"/>
    <property type="match status" value="1"/>
</dbReference>
<organism evidence="7 8">
    <name type="scientific">Aliiroseovarius zhejiangensis</name>
    <dbReference type="NCBI Taxonomy" id="1632025"/>
    <lineage>
        <taxon>Bacteria</taxon>
        <taxon>Pseudomonadati</taxon>
        <taxon>Pseudomonadota</taxon>
        <taxon>Alphaproteobacteria</taxon>
        <taxon>Rhodobacterales</taxon>
        <taxon>Paracoccaceae</taxon>
        <taxon>Aliiroseovarius</taxon>
    </lineage>
</organism>
<protein>
    <recommendedName>
        <fullName evidence="6">Cytochrome c domain-containing protein</fullName>
    </recommendedName>
</protein>